<protein>
    <submittedName>
        <fullName evidence="2">Uncharacterized protein</fullName>
    </submittedName>
</protein>
<reference evidence="2" key="1">
    <citation type="journal article" date="2020" name="Fungal Divers.">
        <title>Resolving the Mortierellaceae phylogeny through synthesis of multi-gene phylogenetics and phylogenomics.</title>
        <authorList>
            <person name="Vandepol N."/>
            <person name="Liber J."/>
            <person name="Desiro A."/>
            <person name="Na H."/>
            <person name="Kennedy M."/>
            <person name="Barry K."/>
            <person name="Grigoriev I.V."/>
            <person name="Miller A.N."/>
            <person name="O'Donnell K."/>
            <person name="Stajich J.E."/>
            <person name="Bonito G."/>
        </authorList>
    </citation>
    <scope>NUCLEOTIDE SEQUENCE</scope>
    <source>
        <strain evidence="2">NVP60</strain>
    </source>
</reference>
<name>A0A9P6QTR5_9FUNG</name>
<gene>
    <name evidence="2" type="ORF">BGZ97_006046</name>
</gene>
<feature type="compositionally biased region" description="Basic and acidic residues" evidence="1">
    <location>
        <begin position="178"/>
        <end position="192"/>
    </location>
</feature>
<sequence>EVPFVVFNRYNTVDRPPEQRLRPHQSGNNYKHRQRYAIKTRTHLKKHDAPESMKQYQLKPWKAPPDSPLDPSSNKNRPLPKVQVVTDMDKKKLVNAMVWDHPTRTLEFGTINSNATRALNRNPEQPGSLALLPRIKSSLSRVVRLSSQVKRTCQRAIGQYIEHLALHHIDEEEDEDDDMKKDGADANTKGESDEVDGESEGGTNNVLNLDDRNLLNLLCPGFSNKDLANFSKDEMEQEPTAQEDMDDLDDSGDNKNLQLQFLSSLLTAMYTVKYPTLKEKKVAGKATIVPGMPANVCSFLDRAKDFLPEITKNGTRSGIEVL</sequence>
<keyword evidence="3" id="KW-1185">Reference proteome</keyword>
<accession>A0A9P6QTR5</accession>
<dbReference type="EMBL" id="JAAAIN010002696">
    <property type="protein sequence ID" value="KAG0290880.1"/>
    <property type="molecule type" value="Genomic_DNA"/>
</dbReference>
<proteinExistence type="predicted"/>
<evidence type="ECO:0000313" key="2">
    <source>
        <dbReference type="EMBL" id="KAG0290880.1"/>
    </source>
</evidence>
<evidence type="ECO:0000313" key="3">
    <source>
        <dbReference type="Proteomes" id="UP000823405"/>
    </source>
</evidence>
<dbReference type="Proteomes" id="UP000823405">
    <property type="component" value="Unassembled WGS sequence"/>
</dbReference>
<organism evidence="2 3">
    <name type="scientific">Linnemannia gamsii</name>
    <dbReference type="NCBI Taxonomy" id="64522"/>
    <lineage>
        <taxon>Eukaryota</taxon>
        <taxon>Fungi</taxon>
        <taxon>Fungi incertae sedis</taxon>
        <taxon>Mucoromycota</taxon>
        <taxon>Mortierellomycotina</taxon>
        <taxon>Mortierellomycetes</taxon>
        <taxon>Mortierellales</taxon>
        <taxon>Mortierellaceae</taxon>
        <taxon>Linnemannia</taxon>
    </lineage>
</organism>
<feature type="compositionally biased region" description="Basic residues" evidence="1">
    <location>
        <begin position="30"/>
        <end position="46"/>
    </location>
</feature>
<evidence type="ECO:0000256" key="1">
    <source>
        <dbReference type="SAM" id="MobiDB-lite"/>
    </source>
</evidence>
<dbReference type="AlphaFoldDB" id="A0A9P6QTR5"/>
<feature type="region of interest" description="Disordered" evidence="1">
    <location>
        <begin position="170"/>
        <end position="206"/>
    </location>
</feature>
<feature type="non-terminal residue" evidence="2">
    <location>
        <position position="322"/>
    </location>
</feature>
<dbReference type="OrthoDB" id="2438613at2759"/>
<feature type="region of interest" description="Disordered" evidence="1">
    <location>
        <begin position="15"/>
        <end position="80"/>
    </location>
</feature>
<comment type="caution">
    <text evidence="2">The sequence shown here is derived from an EMBL/GenBank/DDBJ whole genome shotgun (WGS) entry which is preliminary data.</text>
</comment>